<reference evidence="9 10" key="2">
    <citation type="journal article" date="2021" name="AMB Express">
        <title>Isolation and characterisation of Methylocystis spp. for poly-3-hydroxybutyrate production using waste methane feedstocks.</title>
        <authorList>
            <person name="Rumah B.L."/>
            <person name="Stead C.E."/>
            <person name="Claxton Stevens B.H."/>
            <person name="Minton N.P."/>
            <person name="Grosse-Honebrink A."/>
            <person name="Zhang Y."/>
        </authorList>
    </citation>
    <scope>NUCLEOTIDE SEQUENCE [LARGE SCALE GENOMIC DNA]</scope>
    <source>
        <strain evidence="9 10">BRCS1</strain>
    </source>
</reference>
<dbReference type="NCBIfam" id="TIGR01656">
    <property type="entry name" value="Histidinol-ppas"/>
    <property type="match status" value="1"/>
</dbReference>
<name>A0ABX6EFK6_9HYPH</name>
<evidence type="ECO:0000313" key="9">
    <source>
        <dbReference type="EMBL" id="QGM92736.1"/>
    </source>
</evidence>
<dbReference type="InterPro" id="IPR004446">
    <property type="entry name" value="Heptose_bisP_phosphatase"/>
</dbReference>
<gene>
    <name evidence="9" type="ORF">F7D13_01115</name>
</gene>
<evidence type="ECO:0000313" key="10">
    <source>
        <dbReference type="Proteomes" id="UP000424673"/>
    </source>
</evidence>
<dbReference type="InterPro" id="IPR023214">
    <property type="entry name" value="HAD_sf"/>
</dbReference>
<comment type="subcellular location">
    <subcellularLocation>
        <location evidence="1">Cytoplasm</location>
    </subcellularLocation>
</comment>
<dbReference type="NCBIfam" id="TIGR01662">
    <property type="entry name" value="HAD-SF-IIIA"/>
    <property type="match status" value="1"/>
</dbReference>
<dbReference type="PANTHER" id="PTHR42891:SF1">
    <property type="entry name" value="D-GLYCERO-BETA-D-MANNO-HEPTOSE-1,7-BISPHOSPHATE 7-PHOSPHATASE"/>
    <property type="match status" value="1"/>
</dbReference>
<sequence length="412" mass="44789">MGTRLGELTARTPKPLLPVAGAPFLDVLVEEAGRQGFDDIVLLAGHLSPQIEAFVRDSAAAKRRGVSLRLSIEPRPSGTGGAVRCAKEFLADRFVLMNGDSWFDINLRALATKAAGDSNAVMTLALRSMPDVSRYGSVSLVGGKISGFQEKASRAGPGLMNGGIYVCDKEKLLATMKRIAPDETESLSLETQVMPALVADGRLNGEVYDGYFIDIGLTETYAAAQQEIPAHQRRPAVFFDRDGVLNVDSCHVGTIERFHWIEGAIAAIRACNDLGYFTFVVTNQAGVAKGLYQEADVRSVHQYMQETLAAAGAHIDDFRYCPYHVDAVVPEYKKESDWRKPAPGMFHDLVAKWNVDTEHSFCIGDKTTDLDAAAALGLPGYLFEGGDLCGFLLKTPRFSNRRARQPSLSPPC</sequence>
<dbReference type="Pfam" id="PF13242">
    <property type="entry name" value="Hydrolase_like"/>
    <property type="match status" value="1"/>
</dbReference>
<feature type="domain" description="Nucleotidyl transferase" evidence="8">
    <location>
        <begin position="2"/>
        <end position="228"/>
    </location>
</feature>
<dbReference type="InterPro" id="IPR005835">
    <property type="entry name" value="NTP_transferase_dom"/>
</dbReference>
<dbReference type="Gene3D" id="3.40.50.1000">
    <property type="entry name" value="HAD superfamily/HAD-like"/>
    <property type="match status" value="1"/>
</dbReference>
<evidence type="ECO:0000256" key="7">
    <source>
        <dbReference type="ARBA" id="ARBA00031828"/>
    </source>
</evidence>
<reference evidence="10" key="1">
    <citation type="submission" date="2019-09" db="EMBL/GenBank/DDBJ databases">
        <title>Isolation and complete genome sequencing of Methylocystis species.</title>
        <authorList>
            <person name="Rumah B.L."/>
            <person name="Stead C.E."/>
            <person name="Stevens B.C."/>
            <person name="Minton N.P."/>
            <person name="Grosse-Honebrink A."/>
            <person name="Zhang Y."/>
        </authorList>
    </citation>
    <scope>NUCLEOTIDE SEQUENCE [LARGE SCALE GENOMIC DNA]</scope>
    <source>
        <strain evidence="10">BRCS1</strain>
    </source>
</reference>
<dbReference type="InterPro" id="IPR029044">
    <property type="entry name" value="Nucleotide-diphossugar_trans"/>
</dbReference>
<keyword evidence="6" id="KW-0119">Carbohydrate metabolism</keyword>
<dbReference type="SUPFAM" id="SSF56784">
    <property type="entry name" value="HAD-like"/>
    <property type="match status" value="1"/>
</dbReference>
<keyword evidence="5 9" id="KW-0378">Hydrolase</keyword>
<protein>
    <recommendedName>
        <fullName evidence="7">D,D-heptose 1,7-bisphosphate phosphatase</fullName>
    </recommendedName>
</protein>
<dbReference type="InterPro" id="IPR006549">
    <property type="entry name" value="HAD-SF_hydro_IIIA"/>
</dbReference>
<keyword evidence="3" id="KW-0963">Cytoplasm</keyword>
<dbReference type="EMBL" id="CP044328">
    <property type="protein sequence ID" value="QGM92736.1"/>
    <property type="molecule type" value="Genomic_DNA"/>
</dbReference>
<dbReference type="SUPFAM" id="SSF53448">
    <property type="entry name" value="Nucleotide-diphospho-sugar transferases"/>
    <property type="match status" value="1"/>
</dbReference>
<evidence type="ECO:0000256" key="4">
    <source>
        <dbReference type="ARBA" id="ARBA00022723"/>
    </source>
</evidence>
<organism evidence="9 10">
    <name type="scientific">Methylocystis rosea</name>
    <dbReference type="NCBI Taxonomy" id="173366"/>
    <lineage>
        <taxon>Bacteria</taxon>
        <taxon>Pseudomonadati</taxon>
        <taxon>Pseudomonadota</taxon>
        <taxon>Alphaproteobacteria</taxon>
        <taxon>Hyphomicrobiales</taxon>
        <taxon>Methylocystaceae</taxon>
        <taxon>Methylocystis</taxon>
    </lineage>
</organism>
<evidence type="ECO:0000259" key="8">
    <source>
        <dbReference type="Pfam" id="PF00483"/>
    </source>
</evidence>
<dbReference type="InterPro" id="IPR006543">
    <property type="entry name" value="Histidinol-phos"/>
</dbReference>
<dbReference type="CDD" id="cd07503">
    <property type="entry name" value="HAD_HisB-N"/>
    <property type="match status" value="1"/>
</dbReference>
<evidence type="ECO:0000256" key="1">
    <source>
        <dbReference type="ARBA" id="ARBA00004496"/>
    </source>
</evidence>
<comment type="similarity">
    <text evidence="2">Belongs to the GmhB family.</text>
</comment>
<evidence type="ECO:0000256" key="2">
    <source>
        <dbReference type="ARBA" id="ARBA00005628"/>
    </source>
</evidence>
<dbReference type="InterPro" id="IPR036412">
    <property type="entry name" value="HAD-like_sf"/>
</dbReference>
<evidence type="ECO:0000256" key="3">
    <source>
        <dbReference type="ARBA" id="ARBA00022490"/>
    </source>
</evidence>
<dbReference type="PANTHER" id="PTHR42891">
    <property type="entry name" value="D-GLYCERO-BETA-D-MANNO-HEPTOSE-1,7-BISPHOSPHATE 7-PHOSPHATASE"/>
    <property type="match status" value="1"/>
</dbReference>
<proteinExistence type="inferred from homology"/>
<dbReference type="Proteomes" id="UP000424673">
    <property type="component" value="Chromosome"/>
</dbReference>
<evidence type="ECO:0000256" key="6">
    <source>
        <dbReference type="ARBA" id="ARBA00023277"/>
    </source>
</evidence>
<accession>A0ABX6EFK6</accession>
<keyword evidence="4" id="KW-0479">Metal-binding</keyword>
<evidence type="ECO:0000256" key="5">
    <source>
        <dbReference type="ARBA" id="ARBA00022801"/>
    </source>
</evidence>
<dbReference type="Pfam" id="PF00483">
    <property type="entry name" value="NTP_transferase"/>
    <property type="match status" value="1"/>
</dbReference>
<dbReference type="Gene3D" id="3.90.550.10">
    <property type="entry name" value="Spore Coat Polysaccharide Biosynthesis Protein SpsA, Chain A"/>
    <property type="match status" value="1"/>
</dbReference>
<dbReference type="GO" id="GO:0016787">
    <property type="term" value="F:hydrolase activity"/>
    <property type="evidence" value="ECO:0007669"/>
    <property type="project" value="UniProtKB-KW"/>
</dbReference>
<keyword evidence="10" id="KW-1185">Reference proteome</keyword>